<proteinExistence type="predicted"/>
<evidence type="ECO:0000313" key="2">
    <source>
        <dbReference type="EMBL" id="GFA30442.1"/>
    </source>
</evidence>
<name>A0A699JF73_TANCI</name>
<feature type="region of interest" description="Disordered" evidence="1">
    <location>
        <begin position="1"/>
        <end position="54"/>
    </location>
</feature>
<organism evidence="2">
    <name type="scientific">Tanacetum cinerariifolium</name>
    <name type="common">Dalmatian daisy</name>
    <name type="synonym">Chrysanthemum cinerariifolium</name>
    <dbReference type="NCBI Taxonomy" id="118510"/>
    <lineage>
        <taxon>Eukaryota</taxon>
        <taxon>Viridiplantae</taxon>
        <taxon>Streptophyta</taxon>
        <taxon>Embryophyta</taxon>
        <taxon>Tracheophyta</taxon>
        <taxon>Spermatophyta</taxon>
        <taxon>Magnoliopsida</taxon>
        <taxon>eudicotyledons</taxon>
        <taxon>Gunneridae</taxon>
        <taxon>Pentapetalae</taxon>
        <taxon>asterids</taxon>
        <taxon>campanulids</taxon>
        <taxon>Asterales</taxon>
        <taxon>Asteraceae</taxon>
        <taxon>Asteroideae</taxon>
        <taxon>Anthemideae</taxon>
        <taxon>Anthemidinae</taxon>
        <taxon>Tanacetum</taxon>
    </lineage>
</organism>
<feature type="region of interest" description="Disordered" evidence="1">
    <location>
        <begin position="71"/>
        <end position="96"/>
    </location>
</feature>
<protein>
    <submittedName>
        <fullName evidence="2">Uncharacterized protein</fullName>
    </submittedName>
</protein>
<accession>A0A699JF73</accession>
<evidence type="ECO:0000256" key="1">
    <source>
        <dbReference type="SAM" id="MobiDB-lite"/>
    </source>
</evidence>
<gene>
    <name evidence="2" type="ORF">Tci_602414</name>
</gene>
<comment type="caution">
    <text evidence="2">The sequence shown here is derived from an EMBL/GenBank/DDBJ whole genome shotgun (WGS) entry which is preliminary data.</text>
</comment>
<feature type="compositionally biased region" description="Polar residues" evidence="1">
    <location>
        <begin position="1"/>
        <end position="12"/>
    </location>
</feature>
<dbReference type="AlphaFoldDB" id="A0A699JF73"/>
<reference evidence="2" key="1">
    <citation type="journal article" date="2019" name="Sci. Rep.">
        <title>Draft genome of Tanacetum cinerariifolium, the natural source of mosquito coil.</title>
        <authorList>
            <person name="Yamashiro T."/>
            <person name="Shiraishi A."/>
            <person name="Satake H."/>
            <person name="Nakayama K."/>
        </authorList>
    </citation>
    <scope>NUCLEOTIDE SEQUENCE</scope>
</reference>
<sequence length="266" mass="28734">MLLQQGERSGTPTEPHHTPSPKVQSPSHTTHTSPLLPPVTTTSIPTVTLTETTPIKQYTRRARIAQSSALPTIADELTSPQRDFSQKEACPTDSGFIADPDRATIDKSSTLPYDSAPQVTSLVADEVSMQQTIPELTALCTSLQRQLSELTSKFQAQEGRSMDEGEAVTERISDDSEEMATVLNSMDAAIVFETGVVDVPTGSGFISTASTPAEEQVPTGSDVVPTASPVFATATVVTPYRRRKGKEVMVEFKTLKKQRVQEQIDA</sequence>
<dbReference type="EMBL" id="BKCJ010401401">
    <property type="protein sequence ID" value="GFA30442.1"/>
    <property type="molecule type" value="Genomic_DNA"/>
</dbReference>
<feature type="compositionally biased region" description="Low complexity" evidence="1">
    <location>
        <begin position="25"/>
        <end position="54"/>
    </location>
</feature>